<keyword evidence="3" id="KW-1185">Reference proteome</keyword>
<reference evidence="3" key="1">
    <citation type="submission" date="2016-10" db="EMBL/GenBank/DDBJ databases">
        <authorList>
            <person name="Varghese N."/>
            <person name="Submissions S."/>
        </authorList>
    </citation>
    <scope>NUCLEOTIDE SEQUENCE [LARGE SCALE GENOMIC DNA]</scope>
    <source>
        <strain evidence="3">CGMCC 4.578</strain>
    </source>
</reference>
<keyword evidence="1" id="KW-0732">Signal</keyword>
<dbReference type="RefSeq" id="WP_143086597.1">
    <property type="nucleotide sequence ID" value="NZ_FOFT01000001.1"/>
</dbReference>
<organism evidence="2 3">
    <name type="scientific">Lentzea flaviverrucosa</name>
    <dbReference type="NCBI Taxonomy" id="200379"/>
    <lineage>
        <taxon>Bacteria</taxon>
        <taxon>Bacillati</taxon>
        <taxon>Actinomycetota</taxon>
        <taxon>Actinomycetes</taxon>
        <taxon>Pseudonocardiales</taxon>
        <taxon>Pseudonocardiaceae</taxon>
        <taxon>Lentzea</taxon>
    </lineage>
</organism>
<feature type="signal peptide" evidence="1">
    <location>
        <begin position="1"/>
        <end position="26"/>
    </location>
</feature>
<evidence type="ECO:0000256" key="1">
    <source>
        <dbReference type="SAM" id="SignalP"/>
    </source>
</evidence>
<dbReference type="PROSITE" id="PS51257">
    <property type="entry name" value="PROKAR_LIPOPROTEIN"/>
    <property type="match status" value="1"/>
</dbReference>
<evidence type="ECO:0000313" key="3">
    <source>
        <dbReference type="Proteomes" id="UP000199028"/>
    </source>
</evidence>
<evidence type="ECO:0000313" key="2">
    <source>
        <dbReference type="EMBL" id="SEQ01719.1"/>
    </source>
</evidence>
<proteinExistence type="predicted"/>
<dbReference type="EMBL" id="FOFT01000001">
    <property type="protein sequence ID" value="SEQ01719.1"/>
    <property type="molecule type" value="Genomic_DNA"/>
</dbReference>
<protein>
    <submittedName>
        <fullName evidence="2">Uncharacterized protein</fullName>
    </submittedName>
</protein>
<sequence>MSRSLTAGVLGALVLASAVVTPQAVAAACQYTRQDLPVPAGGTYPHTKGSSTNNSRIVGAYWQNGSRGAVWTNSALRLMAPPASIQDSVHPSGVNNTGVVTGHQEIYRGGPDLHRAFRYENNAYEFLPAEPGEHSEGVAINDGGDVLGLVWQEATPAQRTVVMWPRTGPRKSFGAGQAIGVNAQRKIVMVDPQGPDMSGWIIDGDTGAKTKLPGARTPMVFDNDRALHFEFTATGTQLVEWDLGGARVATYEGGVNPYGRNGSGTVFGTFGTTAPSLWRKTGRTGVVADKLPDPAYHADVTDAATLIGTYRDADDSSHPARWVWTCS</sequence>
<feature type="chain" id="PRO_5039495063" evidence="1">
    <location>
        <begin position="27"/>
        <end position="327"/>
    </location>
</feature>
<accession>A0A1H9CKP0</accession>
<dbReference type="AlphaFoldDB" id="A0A1H9CKP0"/>
<name>A0A1H9CKP0_9PSEU</name>
<dbReference type="Proteomes" id="UP000199028">
    <property type="component" value="Unassembled WGS sequence"/>
</dbReference>
<gene>
    <name evidence="2" type="ORF">SAMN05216195_101810</name>
</gene>